<evidence type="ECO:0008006" key="4">
    <source>
        <dbReference type="Google" id="ProtNLM"/>
    </source>
</evidence>
<dbReference type="PATRIC" id="fig|742737.3.peg.376"/>
<proteinExistence type="predicted"/>
<feature type="transmembrane region" description="Helical" evidence="1">
    <location>
        <begin position="329"/>
        <end position="348"/>
    </location>
</feature>
<sequence>MGQLVRFEMTKLLKKKLVYVTLGLFSVIMIVMLFSWVSGNEWARLPSGEMLFGQEAADYNEELTLRYQGALTDEKVQEILNEFSGTVDSQLDILNQVYTPIASVFANADGSWNGKTVAEAFPEFEEPLVLGFSSRWEALLYSMSYVVLLAGLVIIIVISPVFSEEYTSGMDALILTSEKGKRQCVKAKIIASFLFSLFLVITILALGFSMLFLAKGFVGWNSDIQLSELLLYTRVRKPLKCYEAALLMSGASILSTLTLNGLVLAFSAVSKTSFTSIVAVTAVYVVPMFLNPGNPALKRFIAVMPVNSMNISQFLKAGGFSIAGTEYSLFWAILLLAIVVGTGSVFFCRHTFSTHQVA</sequence>
<protein>
    <recommendedName>
        <fullName evidence="4">ABC-2 type transporter domain-containing protein</fullName>
    </recommendedName>
</protein>
<keyword evidence="1" id="KW-0812">Transmembrane</keyword>
<organism evidence="2 3">
    <name type="scientific">Hungatella hathewayi WAL-18680</name>
    <dbReference type="NCBI Taxonomy" id="742737"/>
    <lineage>
        <taxon>Bacteria</taxon>
        <taxon>Bacillati</taxon>
        <taxon>Bacillota</taxon>
        <taxon>Clostridia</taxon>
        <taxon>Lachnospirales</taxon>
        <taxon>Lachnospiraceae</taxon>
        <taxon>Hungatella</taxon>
    </lineage>
</organism>
<dbReference type="OrthoDB" id="1700423at2"/>
<feature type="transmembrane region" description="Helical" evidence="1">
    <location>
        <begin position="189"/>
        <end position="213"/>
    </location>
</feature>
<dbReference type="RefSeq" id="WP_006778360.1">
    <property type="nucleotide sequence ID" value="NZ_CP040506.1"/>
</dbReference>
<comment type="caution">
    <text evidence="2">The sequence shown here is derived from an EMBL/GenBank/DDBJ whole genome shotgun (WGS) entry which is preliminary data.</text>
</comment>
<dbReference type="HOGENOM" id="CLU_052940_0_0_9"/>
<keyword evidence="3" id="KW-1185">Reference proteome</keyword>
<feature type="transmembrane region" description="Helical" evidence="1">
    <location>
        <begin position="273"/>
        <end position="290"/>
    </location>
</feature>
<gene>
    <name evidence="2" type="ORF">HMPREF9473_00378</name>
</gene>
<evidence type="ECO:0000256" key="1">
    <source>
        <dbReference type="SAM" id="Phobius"/>
    </source>
</evidence>
<evidence type="ECO:0000313" key="3">
    <source>
        <dbReference type="Proteomes" id="UP000005384"/>
    </source>
</evidence>
<dbReference type="EMBL" id="ADLN01000001">
    <property type="protein sequence ID" value="EHI61927.1"/>
    <property type="molecule type" value="Genomic_DNA"/>
</dbReference>
<reference evidence="2 3" key="1">
    <citation type="submission" date="2011-08" db="EMBL/GenBank/DDBJ databases">
        <title>The Genome Sequence of Clostridium hathewayi WAL-18680.</title>
        <authorList>
            <consortium name="The Broad Institute Genome Sequencing Platform"/>
            <person name="Earl A."/>
            <person name="Ward D."/>
            <person name="Feldgarden M."/>
            <person name="Gevers D."/>
            <person name="Finegold S.M."/>
            <person name="Summanen P.H."/>
            <person name="Molitoris D.R."/>
            <person name="Song M."/>
            <person name="Daigneault M."/>
            <person name="Allen-Vercoe E."/>
            <person name="Young S.K."/>
            <person name="Zeng Q."/>
            <person name="Gargeya S."/>
            <person name="Fitzgerald M."/>
            <person name="Haas B."/>
            <person name="Abouelleil A."/>
            <person name="Alvarado L."/>
            <person name="Arachchi H.M."/>
            <person name="Berlin A."/>
            <person name="Brown A."/>
            <person name="Chapman S.B."/>
            <person name="Chen Z."/>
            <person name="Dunbar C."/>
            <person name="Freedman E."/>
            <person name="Gearin G."/>
            <person name="Gellesch M."/>
            <person name="Goldberg J."/>
            <person name="Griggs A."/>
            <person name="Gujja S."/>
            <person name="Heiman D."/>
            <person name="Howarth C."/>
            <person name="Larson L."/>
            <person name="Lui A."/>
            <person name="MacDonald P.J.P."/>
            <person name="Montmayeur A."/>
            <person name="Murphy C."/>
            <person name="Neiman D."/>
            <person name="Pearson M."/>
            <person name="Priest M."/>
            <person name="Roberts A."/>
            <person name="Saif S."/>
            <person name="Shea T."/>
            <person name="Shenoy N."/>
            <person name="Sisk P."/>
            <person name="Stolte C."/>
            <person name="Sykes S."/>
            <person name="Wortman J."/>
            <person name="Nusbaum C."/>
            <person name="Birren B."/>
        </authorList>
    </citation>
    <scope>NUCLEOTIDE SEQUENCE [LARGE SCALE GENOMIC DNA]</scope>
    <source>
        <strain evidence="2 3">WAL-18680</strain>
    </source>
</reference>
<keyword evidence="1" id="KW-1133">Transmembrane helix</keyword>
<feature type="transmembrane region" description="Helical" evidence="1">
    <location>
        <begin position="138"/>
        <end position="162"/>
    </location>
</feature>
<keyword evidence="1" id="KW-0472">Membrane</keyword>
<evidence type="ECO:0000313" key="2">
    <source>
        <dbReference type="EMBL" id="EHI61927.1"/>
    </source>
</evidence>
<feature type="transmembrane region" description="Helical" evidence="1">
    <location>
        <begin position="244"/>
        <end position="266"/>
    </location>
</feature>
<dbReference type="AlphaFoldDB" id="G5IA38"/>
<accession>G5IA38</accession>
<name>G5IA38_9FIRM</name>
<dbReference type="Proteomes" id="UP000005384">
    <property type="component" value="Unassembled WGS sequence"/>
</dbReference>
<feature type="transmembrane region" description="Helical" evidence="1">
    <location>
        <begin position="17"/>
        <end position="37"/>
    </location>
</feature>